<evidence type="ECO:0000256" key="2">
    <source>
        <dbReference type="RuleBase" id="RU362080"/>
    </source>
</evidence>
<protein>
    <recommendedName>
        <fullName evidence="2">Antitoxin</fullName>
    </recommendedName>
</protein>
<evidence type="ECO:0000313" key="4">
    <source>
        <dbReference type="EMBL" id="WSB09439.1"/>
    </source>
</evidence>
<evidence type="ECO:0000313" key="5">
    <source>
        <dbReference type="Proteomes" id="UP001356428"/>
    </source>
</evidence>
<evidence type="ECO:0000256" key="3">
    <source>
        <dbReference type="SAM" id="MobiDB-lite"/>
    </source>
</evidence>
<keyword evidence="5" id="KW-1185">Reference proteome</keyword>
<dbReference type="Proteomes" id="UP001356428">
    <property type="component" value="Chromosome"/>
</dbReference>
<dbReference type="Pfam" id="PF02604">
    <property type="entry name" value="PhdYeFM_antitox"/>
    <property type="match status" value="1"/>
</dbReference>
<dbReference type="InterPro" id="IPR036165">
    <property type="entry name" value="YefM-like_sf"/>
</dbReference>
<comment type="similarity">
    <text evidence="1 2">Belongs to the phD/YefM antitoxin family.</text>
</comment>
<dbReference type="RefSeq" id="WP_326704302.1">
    <property type="nucleotide sequence ID" value="NZ_CP109083.1"/>
</dbReference>
<organism evidence="4 5">
    <name type="scientific">Streptomyces cyaneofuscatus</name>
    <dbReference type="NCBI Taxonomy" id="66883"/>
    <lineage>
        <taxon>Bacteria</taxon>
        <taxon>Bacillati</taxon>
        <taxon>Actinomycetota</taxon>
        <taxon>Actinomycetes</taxon>
        <taxon>Kitasatosporales</taxon>
        <taxon>Streptomycetaceae</taxon>
        <taxon>Streptomyces</taxon>
    </lineage>
</organism>
<name>A0ABZ1EZT1_9ACTN</name>
<reference evidence="4 5" key="1">
    <citation type="submission" date="2022-10" db="EMBL/GenBank/DDBJ databases">
        <title>The complete genomes of actinobacterial strains from the NBC collection.</title>
        <authorList>
            <person name="Joergensen T.S."/>
            <person name="Alvarez Arevalo M."/>
            <person name="Sterndorff E.B."/>
            <person name="Faurdal D."/>
            <person name="Vuksanovic O."/>
            <person name="Mourched A.-S."/>
            <person name="Charusanti P."/>
            <person name="Shaw S."/>
            <person name="Blin K."/>
            <person name="Weber T."/>
        </authorList>
    </citation>
    <scope>NUCLEOTIDE SEQUENCE [LARGE SCALE GENOMIC DNA]</scope>
    <source>
        <strain evidence="4 5">NBC 01792</strain>
    </source>
</reference>
<accession>A0ABZ1EZT1</accession>
<dbReference type="SUPFAM" id="SSF143120">
    <property type="entry name" value="YefM-like"/>
    <property type="match status" value="1"/>
</dbReference>
<proteinExistence type="inferred from homology"/>
<comment type="function">
    <text evidence="2">Antitoxin component of a type II toxin-antitoxin (TA) system.</text>
</comment>
<sequence>MTEPATEPVTEVRKHLSETIDRACRHETPTIIMRRGQSEAVLPGIEEYHRLCEAAERSEEEWLNRLADQAESEGTEGSVPMEQMATLLRSEN</sequence>
<evidence type="ECO:0000256" key="1">
    <source>
        <dbReference type="ARBA" id="ARBA00009981"/>
    </source>
</evidence>
<dbReference type="InterPro" id="IPR006442">
    <property type="entry name" value="Antitoxin_Phd/YefM"/>
</dbReference>
<dbReference type="EMBL" id="CP109083">
    <property type="protein sequence ID" value="WSB09439.1"/>
    <property type="molecule type" value="Genomic_DNA"/>
</dbReference>
<dbReference type="Gene3D" id="3.40.1620.10">
    <property type="entry name" value="YefM-like domain"/>
    <property type="match status" value="1"/>
</dbReference>
<feature type="region of interest" description="Disordered" evidence="3">
    <location>
        <begin position="69"/>
        <end position="92"/>
    </location>
</feature>
<gene>
    <name evidence="4" type="ORF">OG849_20480</name>
</gene>